<dbReference type="PROSITE" id="PS50026">
    <property type="entry name" value="EGF_3"/>
    <property type="match status" value="1"/>
</dbReference>
<dbReference type="InterPro" id="IPR000742">
    <property type="entry name" value="EGF"/>
</dbReference>
<gene>
    <name evidence="4" type="ORF">TIS948_LOCUS4034</name>
    <name evidence="5" type="ORF">UJA718_LOCUS25549</name>
</gene>
<dbReference type="EMBL" id="CAJOBP010006300">
    <property type="protein sequence ID" value="CAF4489637.1"/>
    <property type="molecule type" value="Genomic_DNA"/>
</dbReference>
<dbReference type="Gene3D" id="1.20.1070.10">
    <property type="entry name" value="Rhodopsin 7-helix transmembrane proteins"/>
    <property type="match status" value="1"/>
</dbReference>
<dbReference type="Proteomes" id="UP000663873">
    <property type="component" value="Unassembled WGS sequence"/>
</dbReference>
<feature type="disulfide bond" evidence="1">
    <location>
        <begin position="12"/>
        <end position="29"/>
    </location>
</feature>
<feature type="disulfide bond" evidence="1">
    <location>
        <begin position="31"/>
        <end position="40"/>
    </location>
</feature>
<protein>
    <recommendedName>
        <fullName evidence="3">EGF-like domain-containing protein</fullName>
    </recommendedName>
</protein>
<feature type="transmembrane region" description="Helical" evidence="2">
    <location>
        <begin position="212"/>
        <end position="236"/>
    </location>
</feature>
<evidence type="ECO:0000259" key="3">
    <source>
        <dbReference type="PROSITE" id="PS50026"/>
    </source>
</evidence>
<evidence type="ECO:0000256" key="2">
    <source>
        <dbReference type="SAM" id="Phobius"/>
    </source>
</evidence>
<dbReference type="Proteomes" id="UP000663825">
    <property type="component" value="Unassembled WGS sequence"/>
</dbReference>
<evidence type="ECO:0000313" key="6">
    <source>
        <dbReference type="Proteomes" id="UP000663825"/>
    </source>
</evidence>
<feature type="transmembrane region" description="Helical" evidence="2">
    <location>
        <begin position="91"/>
        <end position="109"/>
    </location>
</feature>
<comment type="caution">
    <text evidence="4">The sequence shown here is derived from an EMBL/GenBank/DDBJ whole genome shotgun (WGS) entry which is preliminary data.</text>
</comment>
<feature type="transmembrane region" description="Helical" evidence="2">
    <location>
        <begin position="138"/>
        <end position="156"/>
    </location>
</feature>
<keyword evidence="2" id="KW-1133">Transmembrane helix</keyword>
<comment type="caution">
    <text evidence="1">Lacks conserved residue(s) required for the propagation of feature annotation.</text>
</comment>
<feature type="transmembrane region" description="Helical" evidence="2">
    <location>
        <begin position="53"/>
        <end position="79"/>
    </location>
</feature>
<dbReference type="EMBL" id="CAJNXB010000430">
    <property type="protein sequence ID" value="CAF3051253.1"/>
    <property type="molecule type" value="Genomic_DNA"/>
</dbReference>
<dbReference type="AlphaFoldDB" id="A0A817MJ04"/>
<accession>A0A817MJ04</accession>
<organism evidence="4 6">
    <name type="scientific">Rotaria socialis</name>
    <dbReference type="NCBI Taxonomy" id="392032"/>
    <lineage>
        <taxon>Eukaryota</taxon>
        <taxon>Metazoa</taxon>
        <taxon>Spiralia</taxon>
        <taxon>Gnathifera</taxon>
        <taxon>Rotifera</taxon>
        <taxon>Eurotatoria</taxon>
        <taxon>Bdelloidea</taxon>
        <taxon>Philodinida</taxon>
        <taxon>Philodinidae</taxon>
        <taxon>Rotaria</taxon>
    </lineage>
</organism>
<dbReference type="SUPFAM" id="SSF81321">
    <property type="entry name" value="Family A G protein-coupled receptor-like"/>
    <property type="match status" value="1"/>
</dbReference>
<evidence type="ECO:0000313" key="4">
    <source>
        <dbReference type="EMBL" id="CAF3051253.1"/>
    </source>
</evidence>
<reference evidence="4" key="1">
    <citation type="submission" date="2021-02" db="EMBL/GenBank/DDBJ databases">
        <authorList>
            <person name="Nowell W R."/>
        </authorList>
    </citation>
    <scope>NUCLEOTIDE SEQUENCE</scope>
</reference>
<keyword evidence="7" id="KW-1185">Reference proteome</keyword>
<evidence type="ECO:0000313" key="5">
    <source>
        <dbReference type="EMBL" id="CAF4489637.1"/>
    </source>
</evidence>
<keyword evidence="1" id="KW-0245">EGF-like domain</keyword>
<evidence type="ECO:0000256" key="1">
    <source>
        <dbReference type="PROSITE-ProRule" id="PRU00076"/>
    </source>
</evidence>
<name>A0A817MJ04_9BILA</name>
<sequence length="405" mass="46208">MVDVCNTNTLNCLNNGQCAVDTILNTTYCECASCYGGSVCEHTISSQSQIDTIYVYLIVSIIGLFVSLLNNILGLELFIGCSRVRRTNCGIYLIVYSIVSILSSILFAVNQSVKYYLDKIPKSDLSHYPPYQCYFAKIGYNTLVYVCIWLSACIAVERGLIVSWNSKTNATRWRSICTIIFLSAVACGSITPMIIYKCDWGNIPSLQTMRLILVWFSTVAGLSTYVLAILLILISFARRIRRYGTENGSFIKTYLKLFYSHLFIFIPPIAYAVGYIPYTIVNNTQDTNQLYFQCGISMVEFIVKVLIESLQGVPPVLTWLLFIYPSKVYMTEYYMNTWSGQRLARIVMFFRENHEKKHNVCPTTMDLINDERSRLNWSRFMMTGTGLIMSPRRELTQMPVRPVEG</sequence>
<dbReference type="SUPFAM" id="SSF57196">
    <property type="entry name" value="EGF/Laminin"/>
    <property type="match status" value="1"/>
</dbReference>
<feature type="transmembrane region" description="Helical" evidence="2">
    <location>
        <begin position="257"/>
        <end position="278"/>
    </location>
</feature>
<proteinExistence type="predicted"/>
<feature type="domain" description="EGF-like" evidence="3">
    <location>
        <begin position="1"/>
        <end position="41"/>
    </location>
</feature>
<evidence type="ECO:0000313" key="7">
    <source>
        <dbReference type="Proteomes" id="UP000663873"/>
    </source>
</evidence>
<feature type="transmembrane region" description="Helical" evidence="2">
    <location>
        <begin position="176"/>
        <end position="196"/>
    </location>
</feature>
<keyword evidence="2" id="KW-0812">Transmembrane</keyword>
<dbReference type="PROSITE" id="PS00022">
    <property type="entry name" value="EGF_1"/>
    <property type="match status" value="1"/>
</dbReference>
<keyword evidence="1" id="KW-1015">Disulfide bond</keyword>
<keyword evidence="2" id="KW-0472">Membrane</keyword>